<dbReference type="InterPro" id="IPR031316">
    <property type="entry name" value="FlgM_C"/>
</dbReference>
<comment type="caution">
    <text evidence="8">The sequence shown here is derived from an EMBL/GenBank/DDBJ whole genome shotgun (WGS) entry which is preliminary data.</text>
</comment>
<evidence type="ECO:0000256" key="5">
    <source>
        <dbReference type="ARBA" id="ARBA00023015"/>
    </source>
</evidence>
<comment type="similarity">
    <text evidence="1">Belongs to the FlgM family.</text>
</comment>
<keyword evidence="4" id="KW-1005">Bacterial flagellum biogenesis</keyword>
<feature type="domain" description="Anti-sigma-28 factor FlgM C-terminal" evidence="7">
    <location>
        <begin position="37"/>
        <end position="83"/>
    </location>
</feature>
<evidence type="ECO:0000313" key="9">
    <source>
        <dbReference type="Proteomes" id="UP001501166"/>
    </source>
</evidence>
<dbReference type="Proteomes" id="UP001501166">
    <property type="component" value="Unassembled WGS sequence"/>
</dbReference>
<name>A0ABN0XNX7_9LACT</name>
<keyword evidence="9" id="KW-1185">Reference proteome</keyword>
<evidence type="ECO:0000256" key="4">
    <source>
        <dbReference type="ARBA" id="ARBA00022795"/>
    </source>
</evidence>
<organism evidence="8 9">
    <name type="scientific">Alkalibacterium iburiense</name>
    <dbReference type="NCBI Taxonomy" id="290589"/>
    <lineage>
        <taxon>Bacteria</taxon>
        <taxon>Bacillati</taxon>
        <taxon>Bacillota</taxon>
        <taxon>Bacilli</taxon>
        <taxon>Lactobacillales</taxon>
        <taxon>Carnobacteriaceae</taxon>
        <taxon>Alkalibacterium</taxon>
    </lineage>
</organism>
<accession>A0ABN0XNX7</accession>
<evidence type="ECO:0000256" key="6">
    <source>
        <dbReference type="ARBA" id="ARBA00023163"/>
    </source>
</evidence>
<dbReference type="InterPro" id="IPR007412">
    <property type="entry name" value="FlgM"/>
</dbReference>
<sequence>MKINKYNSIVTNLNQTKQTAKEVEKETAKPAAKENVQVSISKEAQALLDADKATFSARVDSIKSAIQNGEYEVDASKISQGLVKKLQKQKEI</sequence>
<evidence type="ECO:0000256" key="3">
    <source>
        <dbReference type="ARBA" id="ARBA00022491"/>
    </source>
</evidence>
<keyword evidence="6" id="KW-0804">Transcription</keyword>
<protein>
    <recommendedName>
        <fullName evidence="2">Negative regulator of flagellin synthesis</fullName>
    </recommendedName>
</protein>
<dbReference type="NCBIfam" id="TIGR03824">
    <property type="entry name" value="FlgM_jcvi"/>
    <property type="match status" value="1"/>
</dbReference>
<dbReference type="InterPro" id="IPR035890">
    <property type="entry name" value="Anti-sigma-28_factor_FlgM_sf"/>
</dbReference>
<proteinExistence type="inferred from homology"/>
<evidence type="ECO:0000259" key="7">
    <source>
        <dbReference type="Pfam" id="PF04316"/>
    </source>
</evidence>
<evidence type="ECO:0000256" key="2">
    <source>
        <dbReference type="ARBA" id="ARBA00017823"/>
    </source>
</evidence>
<reference evidence="8 9" key="1">
    <citation type="journal article" date="2019" name="Int. J. Syst. Evol. Microbiol.">
        <title>The Global Catalogue of Microorganisms (GCM) 10K type strain sequencing project: providing services to taxonomists for standard genome sequencing and annotation.</title>
        <authorList>
            <consortium name="The Broad Institute Genomics Platform"/>
            <consortium name="The Broad Institute Genome Sequencing Center for Infectious Disease"/>
            <person name="Wu L."/>
            <person name="Ma J."/>
        </authorList>
    </citation>
    <scope>NUCLEOTIDE SEQUENCE [LARGE SCALE GENOMIC DNA]</scope>
    <source>
        <strain evidence="8 9">JCM 12662</strain>
    </source>
</reference>
<dbReference type="SUPFAM" id="SSF101498">
    <property type="entry name" value="Anti-sigma factor FlgM"/>
    <property type="match status" value="1"/>
</dbReference>
<gene>
    <name evidence="8" type="ORF">GCM10008932_20870</name>
</gene>
<keyword evidence="5" id="KW-0805">Transcription regulation</keyword>
<dbReference type="Pfam" id="PF04316">
    <property type="entry name" value="FlgM"/>
    <property type="match status" value="1"/>
</dbReference>
<evidence type="ECO:0000256" key="1">
    <source>
        <dbReference type="ARBA" id="ARBA00005322"/>
    </source>
</evidence>
<evidence type="ECO:0000313" key="8">
    <source>
        <dbReference type="EMBL" id="GAA0369021.1"/>
    </source>
</evidence>
<dbReference type="EMBL" id="BAAACW010000136">
    <property type="protein sequence ID" value="GAA0369021.1"/>
    <property type="molecule type" value="Genomic_DNA"/>
</dbReference>
<dbReference type="RefSeq" id="WP_343756425.1">
    <property type="nucleotide sequence ID" value="NZ_BAAACW010000136.1"/>
</dbReference>
<keyword evidence="3" id="KW-0678">Repressor</keyword>